<dbReference type="EMBL" id="CP007139">
    <property type="protein sequence ID" value="AIE85000.1"/>
    <property type="molecule type" value="Genomic_DNA"/>
</dbReference>
<keyword evidence="2" id="KW-0233">DNA recombination</keyword>
<dbReference type="HOGENOM" id="CLU_048975_0_1_0"/>
<dbReference type="PANTHER" id="PTHR41251:SF1">
    <property type="entry name" value="NON-HOMOLOGOUS END JOINING PROTEIN KU"/>
    <property type="match status" value="1"/>
</dbReference>
<dbReference type="Gene3D" id="2.40.290.10">
    <property type="match status" value="1"/>
</dbReference>
<keyword evidence="1 2" id="KW-0238">DNA-binding</keyword>
<comment type="function">
    <text evidence="2">With LigD forms a non-homologous end joining (NHEJ) DNA repair enzyme, which repairs dsDNA breaks with reduced fidelity. Binds linear dsDNA with 5'- and 3'- overhangs but not closed circular dsDNA nor ssDNA. Recruits and stimulates the ligase activity of LigD.</text>
</comment>
<protein>
    <recommendedName>
        <fullName evidence="2">Non-homologous end joining protein Ku</fullName>
    </recommendedName>
</protein>
<dbReference type="InterPro" id="IPR009187">
    <property type="entry name" value="Prok_Ku"/>
</dbReference>
<feature type="domain" description="Ku" evidence="3">
    <location>
        <begin position="44"/>
        <end position="172"/>
    </location>
</feature>
<organism evidence="4 5">
    <name type="scientific">Fimbriimonas ginsengisoli Gsoil 348</name>
    <dbReference type="NCBI Taxonomy" id="661478"/>
    <lineage>
        <taxon>Bacteria</taxon>
        <taxon>Bacillati</taxon>
        <taxon>Armatimonadota</taxon>
        <taxon>Fimbriimonadia</taxon>
        <taxon>Fimbriimonadales</taxon>
        <taxon>Fimbriimonadaceae</taxon>
        <taxon>Fimbriimonas</taxon>
    </lineage>
</organism>
<dbReference type="NCBIfam" id="TIGR02772">
    <property type="entry name" value="Ku_bact"/>
    <property type="match status" value="1"/>
</dbReference>
<gene>
    <name evidence="2" type="primary">ku</name>
    <name evidence="4" type="ORF">OP10G_1632</name>
</gene>
<comment type="similarity">
    <text evidence="2">Belongs to the prokaryotic Ku family.</text>
</comment>
<evidence type="ECO:0000256" key="2">
    <source>
        <dbReference type="HAMAP-Rule" id="MF_01875"/>
    </source>
</evidence>
<keyword evidence="5" id="KW-1185">Reference proteome</keyword>
<dbReference type="Proteomes" id="UP000027982">
    <property type="component" value="Chromosome"/>
</dbReference>
<evidence type="ECO:0000313" key="5">
    <source>
        <dbReference type="Proteomes" id="UP000027982"/>
    </source>
</evidence>
<sequence>MSFGMVSIPVALYPAVQEHDIRFHQIHKKCGSRIKQQKWCPVDEEVVSADEIARGYEISKGRYVLIDDEDLEALPVPTKHTITVGSFVDAGQIDPIYFDQPYYVEPEETGKKPYALLLKALESKGMAAVAKIAMRQKESLTLLRAAEGRLVLETLHYPDEIREMAHVGGNIQVDERELKMAESLVDLLTEPFEPGKYKDDYREALMARIEAKSHGENIREQPEAPQAQVIDLFEALKRSLETAKGQTAKPAEKRRKAS</sequence>
<dbReference type="STRING" id="661478.OP10G_1632"/>
<dbReference type="HAMAP" id="MF_01875">
    <property type="entry name" value="Prokaryotic_Ku"/>
    <property type="match status" value="1"/>
</dbReference>
<dbReference type="CDD" id="cd00789">
    <property type="entry name" value="KU_like"/>
    <property type="match status" value="1"/>
</dbReference>
<dbReference type="SMART" id="SM00559">
    <property type="entry name" value="Ku78"/>
    <property type="match status" value="1"/>
</dbReference>
<dbReference type="InterPro" id="IPR006164">
    <property type="entry name" value="DNA_bd_Ku70/Ku80"/>
</dbReference>
<evidence type="ECO:0000313" key="4">
    <source>
        <dbReference type="EMBL" id="AIE85000.1"/>
    </source>
</evidence>
<dbReference type="Pfam" id="PF02735">
    <property type="entry name" value="Ku"/>
    <property type="match status" value="1"/>
</dbReference>
<evidence type="ECO:0000256" key="1">
    <source>
        <dbReference type="ARBA" id="ARBA00023125"/>
    </source>
</evidence>
<accession>A0A068NQI2</accession>
<dbReference type="GO" id="GO:0006303">
    <property type="term" value="P:double-strand break repair via nonhomologous end joining"/>
    <property type="evidence" value="ECO:0007669"/>
    <property type="project" value="UniProtKB-UniRule"/>
</dbReference>
<keyword evidence="2" id="KW-0234">DNA repair</keyword>
<dbReference type="eggNOG" id="COG1273">
    <property type="taxonomic scope" value="Bacteria"/>
</dbReference>
<dbReference type="PANTHER" id="PTHR41251">
    <property type="entry name" value="NON-HOMOLOGOUS END JOINING PROTEIN KU"/>
    <property type="match status" value="1"/>
</dbReference>
<proteinExistence type="inferred from homology"/>
<name>A0A068NQI2_FIMGI</name>
<dbReference type="GO" id="GO:0003690">
    <property type="term" value="F:double-stranded DNA binding"/>
    <property type="evidence" value="ECO:0007669"/>
    <property type="project" value="UniProtKB-UniRule"/>
</dbReference>
<dbReference type="GO" id="GO:0006310">
    <property type="term" value="P:DNA recombination"/>
    <property type="evidence" value="ECO:0007669"/>
    <property type="project" value="UniProtKB-KW"/>
</dbReference>
<keyword evidence="2" id="KW-0227">DNA damage</keyword>
<reference evidence="4 5" key="1">
    <citation type="journal article" date="2014" name="PLoS ONE">
        <title>The first complete genome sequence of the class fimbriimonadia in the phylum armatimonadetes.</title>
        <authorList>
            <person name="Hu Z.Y."/>
            <person name="Wang Y.Z."/>
            <person name="Im W.T."/>
            <person name="Wang S.Y."/>
            <person name="Zhao G.P."/>
            <person name="Zheng H.J."/>
            <person name="Quan Z.X."/>
        </authorList>
    </citation>
    <scope>NUCLEOTIDE SEQUENCE [LARGE SCALE GENOMIC DNA]</scope>
    <source>
        <strain evidence="4">Gsoil 348</strain>
    </source>
</reference>
<comment type="subunit">
    <text evidence="2">Homodimer. Interacts with LigD.</text>
</comment>
<dbReference type="KEGG" id="fgi:OP10G_1632"/>
<evidence type="ECO:0000259" key="3">
    <source>
        <dbReference type="SMART" id="SM00559"/>
    </source>
</evidence>
<dbReference type="InterPro" id="IPR016194">
    <property type="entry name" value="SPOC-like_C_dom_sf"/>
</dbReference>
<dbReference type="SUPFAM" id="SSF100939">
    <property type="entry name" value="SPOC domain-like"/>
    <property type="match status" value="1"/>
</dbReference>
<dbReference type="AlphaFoldDB" id="A0A068NQI2"/>
<dbReference type="PIRSF" id="PIRSF006493">
    <property type="entry name" value="Prok_Ku"/>
    <property type="match status" value="1"/>
</dbReference>